<keyword evidence="4 12" id="KW-0645">Protease</keyword>
<evidence type="ECO:0000256" key="12">
    <source>
        <dbReference type="RuleBase" id="RU363034"/>
    </source>
</evidence>
<keyword evidence="2" id="KW-0964">Secreted</keyword>
<evidence type="ECO:0000313" key="14">
    <source>
        <dbReference type="EMBL" id="CAL4065524.1"/>
    </source>
</evidence>
<dbReference type="Gene3D" id="2.40.10.10">
    <property type="entry name" value="Trypsin-like serine proteases"/>
    <property type="match status" value="2"/>
</dbReference>
<dbReference type="PANTHER" id="PTHR24264:SF65">
    <property type="entry name" value="SRCR DOMAIN-CONTAINING PROTEIN"/>
    <property type="match status" value="1"/>
</dbReference>
<dbReference type="CDD" id="cd00190">
    <property type="entry name" value="Tryp_SPc"/>
    <property type="match status" value="1"/>
</dbReference>
<reference evidence="14 15" key="1">
    <citation type="submission" date="2024-05" db="EMBL/GenBank/DDBJ databases">
        <authorList>
            <person name="Wallberg A."/>
        </authorList>
    </citation>
    <scope>NUCLEOTIDE SEQUENCE [LARGE SCALE GENOMIC DNA]</scope>
</reference>
<evidence type="ECO:0000256" key="2">
    <source>
        <dbReference type="ARBA" id="ARBA00022525"/>
    </source>
</evidence>
<evidence type="ECO:0000256" key="7">
    <source>
        <dbReference type="ARBA" id="ARBA00022820"/>
    </source>
</evidence>
<dbReference type="InterPro" id="IPR018114">
    <property type="entry name" value="TRYPSIN_HIS"/>
</dbReference>
<evidence type="ECO:0000259" key="13">
    <source>
        <dbReference type="PROSITE" id="PS50240"/>
    </source>
</evidence>
<evidence type="ECO:0000256" key="5">
    <source>
        <dbReference type="ARBA" id="ARBA00022729"/>
    </source>
</evidence>
<accession>A0AAV2PVJ5</accession>
<dbReference type="GO" id="GO:0005615">
    <property type="term" value="C:extracellular space"/>
    <property type="evidence" value="ECO:0007669"/>
    <property type="project" value="TreeGrafter"/>
</dbReference>
<dbReference type="InterPro" id="IPR033116">
    <property type="entry name" value="TRYPSIN_SER"/>
</dbReference>
<dbReference type="PROSITE" id="PS00134">
    <property type="entry name" value="TRYPSIN_HIS"/>
    <property type="match status" value="1"/>
</dbReference>
<dbReference type="AlphaFoldDB" id="A0AAV2PVJ5"/>
<evidence type="ECO:0000256" key="11">
    <source>
        <dbReference type="ARBA" id="ARBA00066707"/>
    </source>
</evidence>
<dbReference type="InterPro" id="IPR050127">
    <property type="entry name" value="Serine_Proteases_S1"/>
</dbReference>
<dbReference type="EC" id="3.4.21.84" evidence="11"/>
<keyword evidence="7" id="KW-0353">Hemolymph clotting</keyword>
<dbReference type="InterPro" id="IPR009003">
    <property type="entry name" value="Peptidase_S1_PA"/>
</dbReference>
<dbReference type="GO" id="GO:0004252">
    <property type="term" value="F:serine-type endopeptidase activity"/>
    <property type="evidence" value="ECO:0007669"/>
    <property type="project" value="InterPro"/>
</dbReference>
<comment type="caution">
    <text evidence="14">The sequence shown here is derived from an EMBL/GenBank/DDBJ whole genome shotgun (WGS) entry which is preliminary data.</text>
</comment>
<dbReference type="InterPro" id="IPR001314">
    <property type="entry name" value="Peptidase_S1A"/>
</dbReference>
<evidence type="ECO:0000256" key="3">
    <source>
        <dbReference type="ARBA" id="ARBA00022659"/>
    </source>
</evidence>
<dbReference type="EMBL" id="CAXKWB010001802">
    <property type="protein sequence ID" value="CAL4065524.1"/>
    <property type="molecule type" value="Genomic_DNA"/>
</dbReference>
<name>A0AAV2PVJ5_MEGNR</name>
<keyword evidence="6 12" id="KW-0378">Hydrolase</keyword>
<feature type="domain" description="Peptidase S1" evidence="13">
    <location>
        <begin position="1"/>
        <end position="227"/>
    </location>
</feature>
<dbReference type="InterPro" id="IPR043504">
    <property type="entry name" value="Peptidase_S1_PA_chymotrypsin"/>
</dbReference>
<dbReference type="SUPFAM" id="SSF50494">
    <property type="entry name" value="Trypsin-like serine proteases"/>
    <property type="match status" value="1"/>
</dbReference>
<evidence type="ECO:0000256" key="10">
    <source>
        <dbReference type="ARBA" id="ARBA00052079"/>
    </source>
</evidence>
<keyword evidence="9" id="KW-1015">Disulfide bond</keyword>
<evidence type="ECO:0000256" key="6">
    <source>
        <dbReference type="ARBA" id="ARBA00022801"/>
    </source>
</evidence>
<dbReference type="PROSITE" id="PS50240">
    <property type="entry name" value="TRYPSIN_DOM"/>
    <property type="match status" value="1"/>
</dbReference>
<sequence>VVVQYNEYPWQVALVSRGGTSVYCGGSLINDRWVLTAAHCTQSGVPPQVLLGNHLQSQTDSAERRINVKRVVDHPSYYYLDNDFSLLELSTPLNLDSVDPEIRPVCLPSASNPSQYENVLSVISGWGTTSSGGSQPNALRDTTVKTMPNSQCNRNYGGAILNSMICAATPGRDSCQGDSGGPLVRDVGGYFNLIGVVSGGSSCFNSELPGVYSRVTNAINWITTTSQSGKTCASP</sequence>
<proteinExistence type="predicted"/>
<dbReference type="GO" id="GO:0006508">
    <property type="term" value="P:proteolysis"/>
    <property type="evidence" value="ECO:0007669"/>
    <property type="project" value="UniProtKB-KW"/>
</dbReference>
<dbReference type="InterPro" id="IPR001254">
    <property type="entry name" value="Trypsin_dom"/>
</dbReference>
<comment type="subcellular location">
    <subcellularLocation>
        <location evidence="1">Secreted</location>
    </subcellularLocation>
</comment>
<evidence type="ECO:0000313" key="15">
    <source>
        <dbReference type="Proteomes" id="UP001497623"/>
    </source>
</evidence>
<gene>
    <name evidence="14" type="ORF">MNOR_LOCUS4852</name>
</gene>
<evidence type="ECO:0000256" key="9">
    <source>
        <dbReference type="ARBA" id="ARBA00023157"/>
    </source>
</evidence>
<feature type="non-terminal residue" evidence="14">
    <location>
        <position position="1"/>
    </location>
</feature>
<evidence type="ECO:0000256" key="4">
    <source>
        <dbReference type="ARBA" id="ARBA00022670"/>
    </source>
</evidence>
<keyword evidence="5" id="KW-0732">Signal</keyword>
<dbReference type="FunFam" id="2.40.10.10:FF:000120">
    <property type="entry name" value="Putative serine protease"/>
    <property type="match status" value="1"/>
</dbReference>
<dbReference type="Proteomes" id="UP001497623">
    <property type="component" value="Unassembled WGS sequence"/>
</dbReference>
<keyword evidence="3" id="KW-0768">Sushi</keyword>
<feature type="non-terminal residue" evidence="14">
    <location>
        <position position="235"/>
    </location>
</feature>
<evidence type="ECO:0000256" key="8">
    <source>
        <dbReference type="ARBA" id="ARBA00022825"/>
    </source>
</evidence>
<dbReference type="PROSITE" id="PS00135">
    <property type="entry name" value="TRYPSIN_SER"/>
    <property type="match status" value="1"/>
</dbReference>
<keyword evidence="15" id="KW-1185">Reference proteome</keyword>
<dbReference type="Pfam" id="PF00089">
    <property type="entry name" value="Trypsin"/>
    <property type="match status" value="1"/>
</dbReference>
<dbReference type="SMART" id="SM00020">
    <property type="entry name" value="Tryp_SPc"/>
    <property type="match status" value="1"/>
</dbReference>
<keyword evidence="8 12" id="KW-0720">Serine protease</keyword>
<dbReference type="PRINTS" id="PR00722">
    <property type="entry name" value="CHYMOTRYPSIN"/>
</dbReference>
<protein>
    <recommendedName>
        <fullName evidence="11">limulus clotting factor C</fullName>
        <ecNumber evidence="11">3.4.21.84</ecNumber>
    </recommendedName>
</protein>
<dbReference type="PANTHER" id="PTHR24264">
    <property type="entry name" value="TRYPSIN-RELATED"/>
    <property type="match status" value="1"/>
</dbReference>
<comment type="catalytic activity">
    <reaction evidence="10">
        <text>Selective cleavage of 103-Arg-|-Ser-104 and 124-Ile-|-Ile-125 bonds in Limulus clotting factor B to form activated factor B. Cleavage of -Pro-Arg-|-Xaa- bonds in synthetic substrates.</text>
        <dbReference type="EC" id="3.4.21.84"/>
    </reaction>
</comment>
<evidence type="ECO:0000256" key="1">
    <source>
        <dbReference type="ARBA" id="ARBA00004613"/>
    </source>
</evidence>
<organism evidence="14 15">
    <name type="scientific">Meganyctiphanes norvegica</name>
    <name type="common">Northern krill</name>
    <name type="synonym">Thysanopoda norvegica</name>
    <dbReference type="NCBI Taxonomy" id="48144"/>
    <lineage>
        <taxon>Eukaryota</taxon>
        <taxon>Metazoa</taxon>
        <taxon>Ecdysozoa</taxon>
        <taxon>Arthropoda</taxon>
        <taxon>Crustacea</taxon>
        <taxon>Multicrustacea</taxon>
        <taxon>Malacostraca</taxon>
        <taxon>Eumalacostraca</taxon>
        <taxon>Eucarida</taxon>
        <taxon>Euphausiacea</taxon>
        <taxon>Euphausiidae</taxon>
        <taxon>Meganyctiphanes</taxon>
    </lineage>
</organism>
<dbReference type="GO" id="GO:0042381">
    <property type="term" value="P:hemolymph coagulation"/>
    <property type="evidence" value="ECO:0007669"/>
    <property type="project" value="UniProtKB-KW"/>
</dbReference>